<evidence type="ECO:0000256" key="5">
    <source>
        <dbReference type="ARBA" id="ARBA00022900"/>
    </source>
</evidence>
<protein>
    <recommendedName>
        <fullName evidence="7">Serpin domain-containing protein</fullName>
    </recommendedName>
</protein>
<dbReference type="Gene3D" id="3.30.497.10">
    <property type="entry name" value="Antithrombin, subunit I, domain 2"/>
    <property type="match status" value="1"/>
</dbReference>
<evidence type="ECO:0000256" key="6">
    <source>
        <dbReference type="ARBA" id="ARBA00023180"/>
    </source>
</evidence>
<feature type="domain" description="Serpin" evidence="7">
    <location>
        <begin position="9"/>
        <end position="161"/>
    </location>
</feature>
<keyword evidence="5" id="KW-0722">Serine protease inhibitor</keyword>
<dbReference type="InterPro" id="IPR042178">
    <property type="entry name" value="Serpin_sf_1"/>
</dbReference>
<dbReference type="PANTHER" id="PTHR11461:SF211">
    <property type="entry name" value="GH10112P-RELATED"/>
    <property type="match status" value="1"/>
</dbReference>
<evidence type="ECO:0000256" key="1">
    <source>
        <dbReference type="ARBA" id="ARBA00004613"/>
    </source>
</evidence>
<keyword evidence="6" id="KW-0325">Glycoprotein</keyword>
<dbReference type="VEuPathDB" id="VectorBase:HLOH_063035"/>
<reference evidence="8 9" key="1">
    <citation type="journal article" date="2020" name="Cell">
        <title>Large-Scale Comparative Analyses of Tick Genomes Elucidate Their Genetic Diversity and Vector Capacities.</title>
        <authorList>
            <consortium name="Tick Genome and Microbiome Consortium (TIGMIC)"/>
            <person name="Jia N."/>
            <person name="Wang J."/>
            <person name="Shi W."/>
            <person name="Du L."/>
            <person name="Sun Y."/>
            <person name="Zhan W."/>
            <person name="Jiang J.F."/>
            <person name="Wang Q."/>
            <person name="Zhang B."/>
            <person name="Ji P."/>
            <person name="Bell-Sakyi L."/>
            <person name="Cui X.M."/>
            <person name="Yuan T.T."/>
            <person name="Jiang B.G."/>
            <person name="Yang W.F."/>
            <person name="Lam T.T."/>
            <person name="Chang Q.C."/>
            <person name="Ding S.J."/>
            <person name="Wang X.J."/>
            <person name="Zhu J.G."/>
            <person name="Ruan X.D."/>
            <person name="Zhao L."/>
            <person name="Wei J.T."/>
            <person name="Ye R.Z."/>
            <person name="Que T.C."/>
            <person name="Du C.H."/>
            <person name="Zhou Y.H."/>
            <person name="Cheng J.X."/>
            <person name="Dai P.F."/>
            <person name="Guo W.B."/>
            <person name="Han X.H."/>
            <person name="Huang E.J."/>
            <person name="Li L.F."/>
            <person name="Wei W."/>
            <person name="Gao Y.C."/>
            <person name="Liu J.Z."/>
            <person name="Shao H.Z."/>
            <person name="Wang X."/>
            <person name="Wang C.C."/>
            <person name="Yang T.C."/>
            <person name="Huo Q.B."/>
            <person name="Li W."/>
            <person name="Chen H.Y."/>
            <person name="Chen S.E."/>
            <person name="Zhou L.G."/>
            <person name="Ni X.B."/>
            <person name="Tian J.H."/>
            <person name="Sheng Y."/>
            <person name="Liu T."/>
            <person name="Pan Y.S."/>
            <person name="Xia L.Y."/>
            <person name="Li J."/>
            <person name="Zhao F."/>
            <person name="Cao W.C."/>
        </authorList>
    </citation>
    <scope>NUCLEOTIDE SEQUENCE [LARGE SCALE GENOMIC DNA]</scope>
    <source>
        <strain evidence="8">HaeL-2018</strain>
    </source>
</reference>
<evidence type="ECO:0000256" key="4">
    <source>
        <dbReference type="ARBA" id="ARBA00022690"/>
    </source>
</evidence>
<gene>
    <name evidence="8" type="ORF">HPB48_027047</name>
</gene>
<dbReference type="InterPro" id="IPR023796">
    <property type="entry name" value="Serpin_dom"/>
</dbReference>
<dbReference type="Pfam" id="PF00079">
    <property type="entry name" value="Serpin"/>
    <property type="match status" value="1"/>
</dbReference>
<dbReference type="PANTHER" id="PTHR11461">
    <property type="entry name" value="SERINE PROTEASE INHIBITOR, SERPIN"/>
    <property type="match status" value="1"/>
</dbReference>
<comment type="subcellular location">
    <subcellularLocation>
        <location evidence="1">Secreted</location>
    </subcellularLocation>
</comment>
<sequence length="163" mass="18076">MAPNSLGDALRDFSVDLYKQLLPKSGDAGNIFYSPFSISAALSMALAGARKKTAKQLSRALHANSDKIHKHFSRFLSHLPGFAPDVKLHLANRMYSEKTFVVMESYLTVLRDVYGATIESVDFQNHSEEVRQQVNAWVEEATASKIKDLLPGGSVDSRRALYS</sequence>
<organism evidence="8 9">
    <name type="scientific">Haemaphysalis longicornis</name>
    <name type="common">Bush tick</name>
    <dbReference type="NCBI Taxonomy" id="44386"/>
    <lineage>
        <taxon>Eukaryota</taxon>
        <taxon>Metazoa</taxon>
        <taxon>Ecdysozoa</taxon>
        <taxon>Arthropoda</taxon>
        <taxon>Chelicerata</taxon>
        <taxon>Arachnida</taxon>
        <taxon>Acari</taxon>
        <taxon>Parasitiformes</taxon>
        <taxon>Ixodida</taxon>
        <taxon>Ixodoidea</taxon>
        <taxon>Ixodidae</taxon>
        <taxon>Haemaphysalinae</taxon>
        <taxon>Haemaphysalis</taxon>
    </lineage>
</organism>
<dbReference type="InterPro" id="IPR000215">
    <property type="entry name" value="Serpin_fam"/>
</dbReference>
<accession>A0A9J6HB75</accession>
<dbReference type="Proteomes" id="UP000821853">
    <property type="component" value="Unassembled WGS sequence"/>
</dbReference>
<dbReference type="GO" id="GO:0005615">
    <property type="term" value="C:extracellular space"/>
    <property type="evidence" value="ECO:0007669"/>
    <property type="project" value="InterPro"/>
</dbReference>
<evidence type="ECO:0000313" key="9">
    <source>
        <dbReference type="Proteomes" id="UP000821853"/>
    </source>
</evidence>
<dbReference type="OrthoDB" id="671595at2759"/>
<dbReference type="AlphaFoldDB" id="A0A9J6HB75"/>
<evidence type="ECO:0000259" key="7">
    <source>
        <dbReference type="Pfam" id="PF00079"/>
    </source>
</evidence>
<dbReference type="InterPro" id="IPR036186">
    <property type="entry name" value="Serpin_sf"/>
</dbReference>
<dbReference type="EMBL" id="JABSTR010003683">
    <property type="protein sequence ID" value="KAH9385011.1"/>
    <property type="molecule type" value="Genomic_DNA"/>
</dbReference>
<evidence type="ECO:0000256" key="3">
    <source>
        <dbReference type="ARBA" id="ARBA00022525"/>
    </source>
</evidence>
<evidence type="ECO:0000256" key="2">
    <source>
        <dbReference type="ARBA" id="ARBA00009500"/>
    </source>
</evidence>
<proteinExistence type="inferred from homology"/>
<dbReference type="SUPFAM" id="SSF56574">
    <property type="entry name" value="Serpins"/>
    <property type="match status" value="1"/>
</dbReference>
<evidence type="ECO:0000313" key="8">
    <source>
        <dbReference type="EMBL" id="KAH9385011.1"/>
    </source>
</evidence>
<name>A0A9J6HB75_HAELO</name>
<keyword evidence="3" id="KW-0964">Secreted</keyword>
<comment type="similarity">
    <text evidence="2">Belongs to the serpin family.</text>
</comment>
<dbReference type="OMA" id="TTRVNSW"/>
<keyword evidence="9" id="KW-1185">Reference proteome</keyword>
<dbReference type="GO" id="GO:0004867">
    <property type="term" value="F:serine-type endopeptidase inhibitor activity"/>
    <property type="evidence" value="ECO:0007669"/>
    <property type="project" value="UniProtKB-KW"/>
</dbReference>
<keyword evidence="4" id="KW-0646">Protease inhibitor</keyword>
<comment type="caution">
    <text evidence="8">The sequence shown here is derived from an EMBL/GenBank/DDBJ whole genome shotgun (WGS) entry which is preliminary data.</text>
</comment>